<evidence type="ECO:0000313" key="2">
    <source>
        <dbReference type="Proteomes" id="UP000824112"/>
    </source>
</evidence>
<sequence>MKMTSGIKTIMFDMGGVLINLNKQACIDAYKALGYDRVEEFIGNYLQKGPFLDLESGQISPEQFRDAIRREIPRPVTDRQIDDAFIAFLVDMPDYTLDMLLQLKKRYQIFLLSNTNGIIMDYVRRHIFNRQGWSMEHYFDRMFLSYQMGLVKPDPAIFEQVVAETGILPSETLFLDDSSKNTETAEKLGFRTFVVTQGEDFRYIFDEK</sequence>
<dbReference type="Proteomes" id="UP000824112">
    <property type="component" value="Unassembled WGS sequence"/>
</dbReference>
<dbReference type="NCBIfam" id="TIGR01509">
    <property type="entry name" value="HAD-SF-IA-v3"/>
    <property type="match status" value="1"/>
</dbReference>
<reference evidence="1" key="2">
    <citation type="journal article" date="2021" name="PeerJ">
        <title>Extensive microbial diversity within the chicken gut microbiome revealed by metagenomics and culture.</title>
        <authorList>
            <person name="Gilroy R."/>
            <person name="Ravi A."/>
            <person name="Getino M."/>
            <person name="Pursley I."/>
            <person name="Horton D.L."/>
            <person name="Alikhan N.F."/>
            <person name="Baker D."/>
            <person name="Gharbi K."/>
            <person name="Hall N."/>
            <person name="Watson M."/>
            <person name="Adriaenssens E.M."/>
            <person name="Foster-Nyarko E."/>
            <person name="Jarju S."/>
            <person name="Secka A."/>
            <person name="Antonio M."/>
            <person name="Oren A."/>
            <person name="Chaudhuri R.R."/>
            <person name="La Ragione R."/>
            <person name="Hildebrand F."/>
            <person name="Pallen M.J."/>
        </authorList>
    </citation>
    <scope>NUCLEOTIDE SEQUENCE</scope>
    <source>
        <strain evidence="1">CHK158-818</strain>
    </source>
</reference>
<reference evidence="1" key="1">
    <citation type="submission" date="2020-10" db="EMBL/GenBank/DDBJ databases">
        <authorList>
            <person name="Gilroy R."/>
        </authorList>
    </citation>
    <scope>NUCLEOTIDE SEQUENCE</scope>
    <source>
        <strain evidence="1">CHK158-818</strain>
    </source>
</reference>
<dbReference type="SFLD" id="SFLDS00003">
    <property type="entry name" value="Haloacid_Dehalogenase"/>
    <property type="match status" value="1"/>
</dbReference>
<dbReference type="Pfam" id="PF00702">
    <property type="entry name" value="Hydrolase"/>
    <property type="match status" value="1"/>
</dbReference>
<gene>
    <name evidence="1" type="ORF">IAB03_07250</name>
</gene>
<dbReference type="AlphaFoldDB" id="A0A9D1SCZ7"/>
<dbReference type="InterPro" id="IPR023214">
    <property type="entry name" value="HAD_sf"/>
</dbReference>
<protein>
    <submittedName>
        <fullName evidence="1">HAD family phosphatase</fullName>
    </submittedName>
</protein>
<dbReference type="InterPro" id="IPR036412">
    <property type="entry name" value="HAD-like_sf"/>
</dbReference>
<name>A0A9D1SCZ7_9BACT</name>
<dbReference type="InterPro" id="IPR023198">
    <property type="entry name" value="PGP-like_dom2"/>
</dbReference>
<organism evidence="1 2">
    <name type="scientific">Candidatus Gallibacteroides avistercoris</name>
    <dbReference type="NCBI Taxonomy" id="2840833"/>
    <lineage>
        <taxon>Bacteria</taxon>
        <taxon>Pseudomonadati</taxon>
        <taxon>Bacteroidota</taxon>
        <taxon>Bacteroidia</taxon>
        <taxon>Bacteroidales</taxon>
        <taxon>Bacteroidaceae</taxon>
        <taxon>Bacteroidaceae incertae sedis</taxon>
        <taxon>Candidatus Gallibacteroides</taxon>
    </lineage>
</organism>
<dbReference type="Gene3D" id="3.40.50.1000">
    <property type="entry name" value="HAD superfamily/HAD-like"/>
    <property type="match status" value="1"/>
</dbReference>
<dbReference type="InterPro" id="IPR006439">
    <property type="entry name" value="HAD-SF_hydro_IA"/>
</dbReference>
<proteinExistence type="predicted"/>
<dbReference type="Gene3D" id="1.10.150.240">
    <property type="entry name" value="Putative phosphatase, domain 2"/>
    <property type="match status" value="1"/>
</dbReference>
<dbReference type="SFLD" id="SFLDG01129">
    <property type="entry name" value="C1.5:_HAD__Beta-PGM__Phosphata"/>
    <property type="match status" value="1"/>
</dbReference>
<comment type="caution">
    <text evidence="1">The sequence shown here is derived from an EMBL/GenBank/DDBJ whole genome shotgun (WGS) entry which is preliminary data.</text>
</comment>
<dbReference type="PANTHER" id="PTHR43611">
    <property type="entry name" value="ALPHA-D-GLUCOSE 1-PHOSPHATE PHOSPHATASE"/>
    <property type="match status" value="1"/>
</dbReference>
<evidence type="ECO:0000313" key="1">
    <source>
        <dbReference type="EMBL" id="HIU55580.1"/>
    </source>
</evidence>
<dbReference type="PANTHER" id="PTHR43611:SF3">
    <property type="entry name" value="FLAVIN MONONUCLEOTIDE HYDROLASE 1, CHLOROPLATIC"/>
    <property type="match status" value="1"/>
</dbReference>
<dbReference type="PRINTS" id="PR00413">
    <property type="entry name" value="HADHALOGNASE"/>
</dbReference>
<dbReference type="EMBL" id="DVNA01000161">
    <property type="protein sequence ID" value="HIU55580.1"/>
    <property type="molecule type" value="Genomic_DNA"/>
</dbReference>
<accession>A0A9D1SCZ7</accession>
<dbReference type="SUPFAM" id="SSF56784">
    <property type="entry name" value="HAD-like"/>
    <property type="match status" value="1"/>
</dbReference>
<dbReference type="CDD" id="cd02603">
    <property type="entry name" value="HAD_sEH-N_like"/>
    <property type="match status" value="1"/>
</dbReference>